<keyword evidence="3" id="KW-1003">Cell membrane</keyword>
<dbReference type="Proteomes" id="UP000175989">
    <property type="component" value="Unassembled WGS sequence"/>
</dbReference>
<dbReference type="InterPro" id="IPR036458">
    <property type="entry name" value="Na:dicarbo_symporter_sf"/>
</dbReference>
<comment type="function">
    <text evidence="8">Responsible for the transport of dicarboxylates such as succinate, fumarate, and malate from the periplasm across the membrane.</text>
</comment>
<feature type="transmembrane region" description="Helical" evidence="9">
    <location>
        <begin position="45"/>
        <end position="64"/>
    </location>
</feature>
<evidence type="ECO:0000256" key="3">
    <source>
        <dbReference type="ARBA" id="ARBA00022475"/>
    </source>
</evidence>
<dbReference type="AlphaFoldDB" id="A0A1E7WBQ4"/>
<dbReference type="PANTHER" id="PTHR42865:SF7">
    <property type="entry name" value="PROTON_GLUTAMATE-ASPARTATE SYMPORTER"/>
    <property type="match status" value="1"/>
</dbReference>
<protein>
    <submittedName>
        <fullName evidence="10">C4-dicarboxylate transport protein</fullName>
    </submittedName>
</protein>
<reference evidence="11" key="1">
    <citation type="journal article" date="2016" name="Front. Microbiol.">
        <title>Molecular Keys to the Janthinobacterium and Duganella spp. Interaction with the Plant Pathogen Fusarium graminearum.</title>
        <authorList>
            <person name="Haack F.S."/>
            <person name="Poehlein A."/>
            <person name="Kroger C."/>
            <person name="Voigt C.A."/>
            <person name="Piepenbring M."/>
            <person name="Bode H.B."/>
            <person name="Daniel R."/>
            <person name="Schafer W."/>
            <person name="Streit W.R."/>
        </authorList>
    </citation>
    <scope>NUCLEOTIDE SEQUENCE [LARGE SCALE GENOMIC DNA]</scope>
    <source>
        <strain evidence="11">T54</strain>
    </source>
</reference>
<accession>A0A1E7WBQ4</accession>
<feature type="transmembrane region" description="Helical" evidence="9">
    <location>
        <begin position="7"/>
        <end position="25"/>
    </location>
</feature>
<gene>
    <name evidence="10" type="primary">dctA_2</name>
    <name evidence="10" type="ORF">DUPY_46620</name>
</gene>
<evidence type="ECO:0000256" key="7">
    <source>
        <dbReference type="ARBA" id="ARBA00023136"/>
    </source>
</evidence>
<evidence type="ECO:0000256" key="1">
    <source>
        <dbReference type="ARBA" id="ARBA00004651"/>
    </source>
</evidence>
<dbReference type="OrthoDB" id="9766690at2"/>
<dbReference type="GO" id="GO:0015293">
    <property type="term" value="F:symporter activity"/>
    <property type="evidence" value="ECO:0007669"/>
    <property type="project" value="UniProtKB-KW"/>
</dbReference>
<feature type="transmembrane region" description="Helical" evidence="9">
    <location>
        <begin position="222"/>
        <end position="246"/>
    </location>
</feature>
<keyword evidence="2" id="KW-0813">Transport</keyword>
<evidence type="ECO:0000256" key="6">
    <source>
        <dbReference type="ARBA" id="ARBA00022989"/>
    </source>
</evidence>
<keyword evidence="6 9" id="KW-1133">Transmembrane helix</keyword>
<dbReference type="GO" id="GO:0005886">
    <property type="term" value="C:plasma membrane"/>
    <property type="evidence" value="ECO:0007669"/>
    <property type="project" value="UniProtKB-SubCell"/>
</dbReference>
<keyword evidence="4 9" id="KW-0812">Transmembrane</keyword>
<feature type="transmembrane region" description="Helical" evidence="9">
    <location>
        <begin position="151"/>
        <end position="168"/>
    </location>
</feature>
<evidence type="ECO:0000256" key="2">
    <source>
        <dbReference type="ARBA" id="ARBA00022448"/>
    </source>
</evidence>
<dbReference type="Gene3D" id="1.10.3860.10">
    <property type="entry name" value="Sodium:dicarboxylate symporter"/>
    <property type="match status" value="1"/>
</dbReference>
<keyword evidence="11" id="KW-1185">Reference proteome</keyword>
<name>A0A1E7WBQ4_9BURK</name>
<dbReference type="GO" id="GO:0006835">
    <property type="term" value="P:dicarboxylic acid transport"/>
    <property type="evidence" value="ECO:0007669"/>
    <property type="project" value="TreeGrafter"/>
</dbReference>
<dbReference type="PRINTS" id="PR00173">
    <property type="entry name" value="EDTRNSPORT"/>
</dbReference>
<dbReference type="PANTHER" id="PTHR42865">
    <property type="entry name" value="PROTON/GLUTAMATE-ASPARTATE SYMPORTER"/>
    <property type="match status" value="1"/>
</dbReference>
<dbReference type="RefSeq" id="WP_070251556.1">
    <property type="nucleotide sequence ID" value="NZ_LROM01000137.1"/>
</dbReference>
<organism evidence="10 11">
    <name type="scientific">Duganella phyllosphaerae</name>
    <dbReference type="NCBI Taxonomy" id="762836"/>
    <lineage>
        <taxon>Bacteria</taxon>
        <taxon>Pseudomonadati</taxon>
        <taxon>Pseudomonadota</taxon>
        <taxon>Betaproteobacteria</taxon>
        <taxon>Burkholderiales</taxon>
        <taxon>Oxalobacteraceae</taxon>
        <taxon>Telluria group</taxon>
        <taxon>Duganella</taxon>
    </lineage>
</organism>
<evidence type="ECO:0000256" key="8">
    <source>
        <dbReference type="ARBA" id="ARBA00053346"/>
    </source>
</evidence>
<dbReference type="SUPFAM" id="SSF118215">
    <property type="entry name" value="Proton glutamate symport protein"/>
    <property type="match status" value="1"/>
</dbReference>
<dbReference type="PATRIC" id="fig|762836.4.peg.4797"/>
<keyword evidence="7 9" id="KW-0472">Membrane</keyword>
<dbReference type="Pfam" id="PF00375">
    <property type="entry name" value="SDF"/>
    <property type="match status" value="1"/>
</dbReference>
<sequence>MQKKSRLTTYILAALVLGIITGYFVNANVATPTGFVDSMSLLTTVFLRLIKMIIAPLVFATLVVGIARMGDASEVGRIGLKTMGWFFLASVMSLSLGLVLVNLFRPGDALLGHMSTAASNTGIVASSLSLKDFVTHLVPASIVDGMAKNEILQIVVFSLFFGIAAAAIGEKAKALIDALDGLAHIMLKVTGYVMAFAPVAVFAAVAGTIAKSGLGVLSTYGVFMAEFYLGIMILWGLLMFAGFLFLKRRVFALMAELRGPALLAFSTASSEAAYPKTLEGLERFGVRNRIASFVLPIGYSFNLDGSMMYCTFATVFIAQAYGIEMTLAEQITMMAVLMVTSKGIAGVPRASLVVIAATLSQFNIPEAGLLLLLGIDHFLDMARSATNVVGNGVAAAVVAKWEGELAHPGDEEMIKDAA</sequence>
<dbReference type="EMBL" id="LROM01000137">
    <property type="protein sequence ID" value="OEZ94213.1"/>
    <property type="molecule type" value="Genomic_DNA"/>
</dbReference>
<evidence type="ECO:0000256" key="9">
    <source>
        <dbReference type="SAM" id="Phobius"/>
    </source>
</evidence>
<comment type="caution">
    <text evidence="10">The sequence shown here is derived from an EMBL/GenBank/DDBJ whole genome shotgun (WGS) entry which is preliminary data.</text>
</comment>
<evidence type="ECO:0000313" key="10">
    <source>
        <dbReference type="EMBL" id="OEZ94213.1"/>
    </source>
</evidence>
<comment type="subcellular location">
    <subcellularLocation>
        <location evidence="1">Cell membrane</location>
        <topology evidence="1">Multi-pass membrane protein</topology>
    </subcellularLocation>
</comment>
<evidence type="ECO:0000256" key="4">
    <source>
        <dbReference type="ARBA" id="ARBA00022692"/>
    </source>
</evidence>
<proteinExistence type="predicted"/>
<evidence type="ECO:0000256" key="5">
    <source>
        <dbReference type="ARBA" id="ARBA00022847"/>
    </source>
</evidence>
<evidence type="ECO:0000313" key="11">
    <source>
        <dbReference type="Proteomes" id="UP000175989"/>
    </source>
</evidence>
<dbReference type="FunFam" id="1.10.3860.10:FF:000001">
    <property type="entry name" value="C4-dicarboxylate transport protein"/>
    <property type="match status" value="1"/>
</dbReference>
<keyword evidence="5" id="KW-0769">Symport</keyword>
<feature type="transmembrane region" description="Helical" evidence="9">
    <location>
        <begin position="189"/>
        <end position="210"/>
    </location>
</feature>
<dbReference type="InterPro" id="IPR001991">
    <property type="entry name" value="Na-dicarboxylate_symporter"/>
</dbReference>
<feature type="transmembrane region" description="Helical" evidence="9">
    <location>
        <begin position="85"/>
        <end position="104"/>
    </location>
</feature>